<feature type="transmembrane region" description="Helical" evidence="8">
    <location>
        <begin position="318"/>
        <end position="341"/>
    </location>
</feature>
<dbReference type="Proteomes" id="UP000006552">
    <property type="component" value="Chromosome"/>
</dbReference>
<evidence type="ECO:0000256" key="4">
    <source>
        <dbReference type="ARBA" id="ARBA00022475"/>
    </source>
</evidence>
<feature type="transmembrane region" description="Helical" evidence="8">
    <location>
        <begin position="295"/>
        <end position="312"/>
    </location>
</feature>
<feature type="transmembrane region" description="Helical" evidence="8">
    <location>
        <begin position="96"/>
        <end position="112"/>
    </location>
</feature>
<dbReference type="RefSeq" id="WP_011238672.1">
    <property type="nucleotide sequence ID" value="NC_006513.1"/>
</dbReference>
<dbReference type="AlphaFoldDB" id="Q5P123"/>
<evidence type="ECO:0000256" key="8">
    <source>
        <dbReference type="SAM" id="Phobius"/>
    </source>
</evidence>
<feature type="transmembrane region" description="Helical" evidence="8">
    <location>
        <begin position="27"/>
        <end position="45"/>
    </location>
</feature>
<feature type="transmembrane region" description="Helical" evidence="8">
    <location>
        <begin position="353"/>
        <end position="373"/>
    </location>
</feature>
<dbReference type="PANTHER" id="PTHR43271:SF1">
    <property type="entry name" value="INNER MEMBRANE TRANSPORT PROTEIN YNFM"/>
    <property type="match status" value="1"/>
</dbReference>
<keyword evidence="6 8" id="KW-1133">Transmembrane helix</keyword>
<evidence type="ECO:0000256" key="7">
    <source>
        <dbReference type="ARBA" id="ARBA00023136"/>
    </source>
</evidence>
<keyword evidence="5 8" id="KW-0812">Transmembrane</keyword>
<keyword evidence="3" id="KW-0813">Transport</keyword>
<feature type="transmembrane region" description="Helical" evidence="8">
    <location>
        <begin position="233"/>
        <end position="251"/>
    </location>
</feature>
<dbReference type="GO" id="GO:0022857">
    <property type="term" value="F:transmembrane transporter activity"/>
    <property type="evidence" value="ECO:0007669"/>
    <property type="project" value="InterPro"/>
</dbReference>
<feature type="transmembrane region" description="Helical" evidence="8">
    <location>
        <begin position="152"/>
        <end position="173"/>
    </location>
</feature>
<dbReference type="HOGENOM" id="CLU_001265_19_3_4"/>
<feature type="transmembrane region" description="Helical" evidence="8">
    <location>
        <begin position="263"/>
        <end position="283"/>
    </location>
</feature>
<evidence type="ECO:0000256" key="2">
    <source>
        <dbReference type="ARBA" id="ARBA00008335"/>
    </source>
</evidence>
<dbReference type="PANTHER" id="PTHR43271">
    <property type="entry name" value="BLL2771 PROTEIN"/>
    <property type="match status" value="1"/>
</dbReference>
<evidence type="ECO:0000313" key="10">
    <source>
        <dbReference type="EMBL" id="CAI08991.1"/>
    </source>
</evidence>
<dbReference type="InterPro" id="IPR011701">
    <property type="entry name" value="MFS"/>
</dbReference>
<feature type="transmembrane region" description="Helical" evidence="8">
    <location>
        <begin position="379"/>
        <end position="401"/>
    </location>
</feature>
<keyword evidence="7 8" id="KW-0472">Membrane</keyword>
<dbReference type="InterPro" id="IPR036259">
    <property type="entry name" value="MFS_trans_sf"/>
</dbReference>
<evidence type="ECO:0000256" key="5">
    <source>
        <dbReference type="ARBA" id="ARBA00022692"/>
    </source>
</evidence>
<proteinExistence type="inferred from homology"/>
<name>Q5P123_AROAE</name>
<reference evidence="10 11" key="1">
    <citation type="journal article" date="2005" name="Arch. Microbiol.">
        <title>The genome sequence of an anaerobic aromatic-degrading denitrifying bacterium, strain EbN1.</title>
        <authorList>
            <person name="Rabus R."/>
            <person name="Kube M."/>
            <person name="Heider J."/>
            <person name="Beck A."/>
            <person name="Heitmann K."/>
            <person name="Widdel F."/>
            <person name="Reinhardt R."/>
        </authorList>
    </citation>
    <scope>NUCLEOTIDE SEQUENCE [LARGE SCALE GENOMIC DNA]</scope>
    <source>
        <strain evidence="10 11">EbN1</strain>
    </source>
</reference>
<feature type="domain" description="Major facilitator superfamily (MFS) profile" evidence="9">
    <location>
        <begin position="23"/>
        <end position="406"/>
    </location>
</feature>
<evidence type="ECO:0000256" key="3">
    <source>
        <dbReference type="ARBA" id="ARBA00022448"/>
    </source>
</evidence>
<keyword evidence="11" id="KW-1185">Reference proteome</keyword>
<dbReference type="InterPro" id="IPR020846">
    <property type="entry name" value="MFS_dom"/>
</dbReference>
<gene>
    <name evidence="10" type="ORF">ebA5055</name>
</gene>
<dbReference type="GO" id="GO:0005886">
    <property type="term" value="C:plasma membrane"/>
    <property type="evidence" value="ECO:0007669"/>
    <property type="project" value="UniProtKB-SubCell"/>
</dbReference>
<feature type="transmembrane region" description="Helical" evidence="8">
    <location>
        <begin position="65"/>
        <end position="84"/>
    </location>
</feature>
<evidence type="ECO:0000256" key="6">
    <source>
        <dbReference type="ARBA" id="ARBA00022989"/>
    </source>
</evidence>
<dbReference type="STRING" id="76114.ebA5055"/>
<sequence>MTTRYAIADTIREDGRIEAGSSAFRKANLAMFVGGFATFAMLYATQPILPRLAADFAVAPTTASLSVAAGTAALAAMLIPASVLSDRYGRERVMKAALVLGAIVALAAAFAADFTQLLVLRVLLGAVLAGLPAAAMAYLGEEVAPGAQGRAMGLYIAGNALGGMSGRFLVAVLTDWSSWRLALAALGFIGVIAAALFWYALPRSRHFAPRAAGLGDVLADAATLLGDRGMRSLFAIAFLMMGAFTSLYNYLGFRLQLAPFSLGQSAIGGVFMLYLVGTASSAWTGRLVDRIGRRTVLWMMILASGCGLALTLSGALPAVIAGVAVFTFGYFGAHTAASGWVSRRAHERRALAAALYLCSYYLGASLLGTLSGLAWERAAWPGVVAALALAMSIALGAAWWLRKLQPLGAPAATALNPVS</sequence>
<organism evidence="10 11">
    <name type="scientific">Aromatoleum aromaticum (strain DSM 19018 / LMG 30748 / EbN1)</name>
    <name type="common">Azoarcus sp. (strain EbN1)</name>
    <dbReference type="NCBI Taxonomy" id="76114"/>
    <lineage>
        <taxon>Bacteria</taxon>
        <taxon>Pseudomonadati</taxon>
        <taxon>Pseudomonadota</taxon>
        <taxon>Betaproteobacteria</taxon>
        <taxon>Rhodocyclales</taxon>
        <taxon>Rhodocyclaceae</taxon>
        <taxon>Aromatoleum</taxon>
    </lineage>
</organism>
<evidence type="ECO:0000256" key="1">
    <source>
        <dbReference type="ARBA" id="ARBA00004651"/>
    </source>
</evidence>
<comment type="subcellular location">
    <subcellularLocation>
        <location evidence="1">Cell membrane</location>
        <topology evidence="1">Multi-pass membrane protein</topology>
    </subcellularLocation>
</comment>
<dbReference type="KEGG" id="eba:ebA5055"/>
<keyword evidence="4" id="KW-1003">Cell membrane</keyword>
<comment type="similarity">
    <text evidence="2">Belongs to the major facilitator superfamily.</text>
</comment>
<dbReference type="SUPFAM" id="SSF103473">
    <property type="entry name" value="MFS general substrate transporter"/>
    <property type="match status" value="1"/>
</dbReference>
<feature type="transmembrane region" description="Helical" evidence="8">
    <location>
        <begin position="179"/>
        <end position="201"/>
    </location>
</feature>
<accession>Q5P123</accession>
<evidence type="ECO:0000313" key="11">
    <source>
        <dbReference type="Proteomes" id="UP000006552"/>
    </source>
</evidence>
<evidence type="ECO:0000259" key="9">
    <source>
        <dbReference type="PROSITE" id="PS50850"/>
    </source>
</evidence>
<dbReference type="Gene3D" id="1.20.1250.20">
    <property type="entry name" value="MFS general substrate transporter like domains"/>
    <property type="match status" value="1"/>
</dbReference>
<dbReference type="Pfam" id="PF07690">
    <property type="entry name" value="MFS_1"/>
    <property type="match status" value="1"/>
</dbReference>
<dbReference type="PROSITE" id="PS50850">
    <property type="entry name" value="MFS"/>
    <property type="match status" value="1"/>
</dbReference>
<dbReference type="CDD" id="cd17324">
    <property type="entry name" value="MFS_NepI_like"/>
    <property type="match status" value="1"/>
</dbReference>
<dbReference type="eggNOG" id="COG2814">
    <property type="taxonomic scope" value="Bacteria"/>
</dbReference>
<dbReference type="EMBL" id="CR555306">
    <property type="protein sequence ID" value="CAI08991.1"/>
    <property type="molecule type" value="Genomic_DNA"/>
</dbReference>
<feature type="transmembrane region" description="Helical" evidence="8">
    <location>
        <begin position="118"/>
        <end position="140"/>
    </location>
</feature>
<protein>
    <submittedName>
        <fullName evidence="10">MFS transporter</fullName>
    </submittedName>
</protein>